<proteinExistence type="predicted"/>
<accession>A0A328KK40</accession>
<dbReference type="EMBL" id="NAQV01000016">
    <property type="protein sequence ID" value="RAN63378.1"/>
    <property type="molecule type" value="Genomic_DNA"/>
</dbReference>
<dbReference type="AlphaFoldDB" id="A0A328KK40"/>
<gene>
    <name evidence="1" type="ORF">B8A44_05750</name>
</gene>
<evidence type="ECO:0000313" key="2">
    <source>
        <dbReference type="Proteomes" id="UP000249099"/>
    </source>
</evidence>
<evidence type="ECO:0000313" key="1">
    <source>
        <dbReference type="EMBL" id="RAN63378.1"/>
    </source>
</evidence>
<protein>
    <submittedName>
        <fullName evidence="1">Uncharacterized protein</fullName>
    </submittedName>
</protein>
<sequence length="71" mass="8220">MNRCLYNSTGSYGNYCREHDRCFKGFTNPASKPCNRAFVKRLLPIVQLNKGKLTYKANYARTAMVLFSKMM</sequence>
<name>A0A328KK40_9LACT</name>
<dbReference type="Proteomes" id="UP000249099">
    <property type="component" value="Unassembled WGS sequence"/>
</dbReference>
<comment type="caution">
    <text evidence="1">The sequence shown here is derived from an EMBL/GenBank/DDBJ whole genome shotgun (WGS) entry which is preliminary data.</text>
</comment>
<organism evidence="1 2">
    <name type="scientific">Dolosigranulum pigrum</name>
    <dbReference type="NCBI Taxonomy" id="29394"/>
    <lineage>
        <taxon>Bacteria</taxon>
        <taxon>Bacillati</taxon>
        <taxon>Bacillota</taxon>
        <taxon>Bacilli</taxon>
        <taxon>Lactobacillales</taxon>
        <taxon>Carnobacteriaceae</taxon>
        <taxon>Dolosigranulum</taxon>
    </lineage>
</organism>
<reference evidence="1 2" key="1">
    <citation type="submission" date="2017-03" db="EMBL/GenBank/DDBJ databases">
        <title>wgs assembly of Dolosigranulum pigrum KPL CDC strains.</title>
        <authorList>
            <person name="Brugger S.D."/>
            <person name="Pettigrew M."/>
            <person name="Kong Y."/>
            <person name="Lemon K.P."/>
        </authorList>
    </citation>
    <scope>NUCLEOTIDE SEQUENCE [LARGE SCALE GENOMIC DNA]</scope>
    <source>
        <strain evidence="1 2">KPL1931_CDC4294-98</strain>
    </source>
</reference>